<evidence type="ECO:0000313" key="8">
    <source>
        <dbReference type="Proteomes" id="UP001168338"/>
    </source>
</evidence>
<evidence type="ECO:0000256" key="2">
    <source>
        <dbReference type="ARBA" id="ARBA00022475"/>
    </source>
</evidence>
<name>A0ABT8MD45_9EURY</name>
<dbReference type="PIRSF" id="PIRSF019239">
    <property type="entry name" value="MrpE"/>
    <property type="match status" value="1"/>
</dbReference>
<dbReference type="PANTHER" id="PTHR34584:SF1">
    <property type="entry name" value="NA(+)_H(+) ANTIPORTER SUBUNIT E1"/>
    <property type="match status" value="1"/>
</dbReference>
<dbReference type="RefSeq" id="WP_301665049.1">
    <property type="nucleotide sequence ID" value="NZ_VCYH01000010.1"/>
</dbReference>
<comment type="caution">
    <text evidence="7">The sequence shown here is derived from an EMBL/GenBank/DDBJ whole genome shotgun (WGS) entry which is preliminary data.</text>
</comment>
<evidence type="ECO:0000313" key="7">
    <source>
        <dbReference type="EMBL" id="MDN7025856.1"/>
    </source>
</evidence>
<dbReference type="NCBIfam" id="NF006245">
    <property type="entry name" value="PRK08383.1"/>
    <property type="match status" value="1"/>
</dbReference>
<dbReference type="PANTHER" id="PTHR34584">
    <property type="entry name" value="NA(+)/H(+) ANTIPORTER SUBUNIT E1"/>
    <property type="match status" value="1"/>
</dbReference>
<dbReference type="EMBL" id="VCYH01000010">
    <property type="protein sequence ID" value="MDN7025856.1"/>
    <property type="molecule type" value="Genomic_DNA"/>
</dbReference>
<keyword evidence="4 6" id="KW-1133">Transmembrane helix</keyword>
<keyword evidence="8" id="KW-1185">Reference proteome</keyword>
<sequence length="175" mass="19337">MIPFLLTAIFAFLLYLLLTAGSGNLGVWSPAELVMGAFLALIVAAIARTFLCRNHTYRMANPLRWLVLAVYAVVPFFLEMAKANLDVAYRVITGRIRPGIVRIEPGLKTDLGVLLLANSITLTPGTLTVGVDEETNDLFVHMIHVKPGAEKKPTLDATEITAWFDFPAWIRRIAE</sequence>
<protein>
    <submittedName>
        <fullName evidence="7">Cation:proton antiporter</fullName>
    </submittedName>
</protein>
<keyword evidence="5 6" id="KW-0472">Membrane</keyword>
<dbReference type="Proteomes" id="UP001168338">
    <property type="component" value="Unassembled WGS sequence"/>
</dbReference>
<evidence type="ECO:0000256" key="4">
    <source>
        <dbReference type="ARBA" id="ARBA00022989"/>
    </source>
</evidence>
<proteinExistence type="predicted"/>
<dbReference type="Pfam" id="PF01899">
    <property type="entry name" value="MNHE"/>
    <property type="match status" value="1"/>
</dbReference>
<comment type="subcellular location">
    <subcellularLocation>
        <location evidence="1">Cell membrane</location>
        <topology evidence="1">Multi-pass membrane protein</topology>
    </subcellularLocation>
</comment>
<evidence type="ECO:0000256" key="1">
    <source>
        <dbReference type="ARBA" id="ARBA00004651"/>
    </source>
</evidence>
<accession>A0ABT8MD45</accession>
<feature type="transmembrane region" description="Helical" evidence="6">
    <location>
        <begin position="63"/>
        <end position="81"/>
    </location>
</feature>
<keyword evidence="3 6" id="KW-0812">Transmembrane</keyword>
<feature type="transmembrane region" description="Helical" evidence="6">
    <location>
        <begin position="33"/>
        <end position="51"/>
    </location>
</feature>
<reference evidence="7" key="1">
    <citation type="submission" date="2019-05" db="EMBL/GenBank/DDBJ databases">
        <title>Methanoculleus sp. FWC-SCC1, a methanogenic archaeon isolated from deep marine cold seep.</title>
        <authorList>
            <person name="Chen Y.-W."/>
            <person name="Chen S.-C."/>
            <person name="Teng N.-H."/>
            <person name="Lai M.-C."/>
        </authorList>
    </citation>
    <scope>NUCLEOTIDE SEQUENCE</scope>
    <source>
        <strain evidence="7">FWC-SCC1</strain>
    </source>
</reference>
<keyword evidence="2" id="KW-1003">Cell membrane</keyword>
<dbReference type="InterPro" id="IPR002758">
    <property type="entry name" value="Cation_antiport_E"/>
</dbReference>
<evidence type="ECO:0000256" key="6">
    <source>
        <dbReference type="SAM" id="Phobius"/>
    </source>
</evidence>
<evidence type="ECO:0000256" key="3">
    <source>
        <dbReference type="ARBA" id="ARBA00022692"/>
    </source>
</evidence>
<gene>
    <name evidence="7" type="ORF">FGU65_13360</name>
</gene>
<evidence type="ECO:0000256" key="5">
    <source>
        <dbReference type="ARBA" id="ARBA00023136"/>
    </source>
</evidence>
<organism evidence="7 8">
    <name type="scientific">Methanoculleus frigidifontis</name>
    <dbReference type="NCBI Taxonomy" id="2584085"/>
    <lineage>
        <taxon>Archaea</taxon>
        <taxon>Methanobacteriati</taxon>
        <taxon>Methanobacteriota</taxon>
        <taxon>Stenosarchaea group</taxon>
        <taxon>Methanomicrobia</taxon>
        <taxon>Methanomicrobiales</taxon>
        <taxon>Methanomicrobiaceae</taxon>
        <taxon>Methanoculleus</taxon>
    </lineage>
</organism>